<protein>
    <submittedName>
        <fullName evidence="2">Excisionase family DNA-binding protein</fullName>
    </submittedName>
</protein>
<name>A0A941F3T7_9BACT</name>
<sequence>MAKKETTIVCNLEKKQWLTEQEAAIYLGIGNHNMFREWRENHGLPFYIPNGKKILYKRTDLDAFVEQSRCSIPVRVAG</sequence>
<evidence type="ECO:0000313" key="2">
    <source>
        <dbReference type="EMBL" id="MBR8535444.1"/>
    </source>
</evidence>
<dbReference type="AlphaFoldDB" id="A0A941F3T7"/>
<proteinExistence type="predicted"/>
<evidence type="ECO:0000259" key="1">
    <source>
        <dbReference type="Pfam" id="PF12728"/>
    </source>
</evidence>
<feature type="domain" description="Helix-turn-helix" evidence="1">
    <location>
        <begin position="17"/>
        <end position="68"/>
    </location>
</feature>
<dbReference type="NCBIfam" id="TIGR01764">
    <property type="entry name" value="excise"/>
    <property type="match status" value="1"/>
</dbReference>
<dbReference type="Pfam" id="PF12728">
    <property type="entry name" value="HTH_17"/>
    <property type="match status" value="1"/>
</dbReference>
<dbReference type="GO" id="GO:0003677">
    <property type="term" value="F:DNA binding"/>
    <property type="evidence" value="ECO:0007669"/>
    <property type="project" value="UniProtKB-KW"/>
</dbReference>
<accession>A0A941F3T7</accession>
<organism evidence="2 3">
    <name type="scientific">Carboxylicivirga sediminis</name>
    <dbReference type="NCBI Taxonomy" id="2006564"/>
    <lineage>
        <taxon>Bacteria</taxon>
        <taxon>Pseudomonadati</taxon>
        <taxon>Bacteroidota</taxon>
        <taxon>Bacteroidia</taxon>
        <taxon>Marinilabiliales</taxon>
        <taxon>Marinilabiliaceae</taxon>
        <taxon>Carboxylicivirga</taxon>
    </lineage>
</organism>
<reference evidence="2" key="1">
    <citation type="journal article" date="2018" name="Int. J. Syst. Evol. Microbiol.">
        <title>Carboxylicivirga sediminis sp. nov., isolated from coastal sediment.</title>
        <authorList>
            <person name="Wang F.Q."/>
            <person name="Ren L.H."/>
            <person name="Zou R.J."/>
            <person name="Sun Y.Z."/>
            <person name="Liu X.J."/>
            <person name="Jiang F."/>
            <person name="Liu L.J."/>
        </authorList>
    </citation>
    <scope>NUCLEOTIDE SEQUENCE</scope>
    <source>
        <strain evidence="2">JR1</strain>
    </source>
</reference>
<reference evidence="2" key="2">
    <citation type="submission" date="2021-04" db="EMBL/GenBank/DDBJ databases">
        <authorList>
            <person name="Zhang T."/>
            <person name="Zhang Y."/>
            <person name="Lu D."/>
            <person name="Zuo D."/>
            <person name="Du Z."/>
        </authorList>
    </citation>
    <scope>NUCLEOTIDE SEQUENCE</scope>
    <source>
        <strain evidence="2">JR1</strain>
    </source>
</reference>
<gene>
    <name evidence="2" type="ORF">KDU71_07725</name>
</gene>
<dbReference type="InterPro" id="IPR010093">
    <property type="entry name" value="SinI_DNA-bd"/>
</dbReference>
<dbReference type="InterPro" id="IPR038148">
    <property type="entry name" value="Tn1545/Tn916_Xis"/>
</dbReference>
<keyword evidence="2" id="KW-0238">DNA-binding</keyword>
<dbReference type="Proteomes" id="UP000679220">
    <property type="component" value="Unassembled WGS sequence"/>
</dbReference>
<keyword evidence="3" id="KW-1185">Reference proteome</keyword>
<dbReference type="RefSeq" id="WP_212189350.1">
    <property type="nucleotide sequence ID" value="NZ_JAGTAR010000009.1"/>
</dbReference>
<comment type="caution">
    <text evidence="2">The sequence shown here is derived from an EMBL/GenBank/DDBJ whole genome shotgun (WGS) entry which is preliminary data.</text>
</comment>
<dbReference type="Gene3D" id="3.90.105.50">
    <property type="match status" value="1"/>
</dbReference>
<evidence type="ECO:0000313" key="3">
    <source>
        <dbReference type="Proteomes" id="UP000679220"/>
    </source>
</evidence>
<dbReference type="EMBL" id="JAGTAR010000009">
    <property type="protein sequence ID" value="MBR8535444.1"/>
    <property type="molecule type" value="Genomic_DNA"/>
</dbReference>
<dbReference type="InterPro" id="IPR041657">
    <property type="entry name" value="HTH_17"/>
</dbReference>